<name>A0ACC1S2V1_9HYPO</name>
<accession>A0ACC1S2V1</accession>
<gene>
    <name evidence="1" type="ORF">NM208_g9103</name>
</gene>
<dbReference type="Proteomes" id="UP001148629">
    <property type="component" value="Unassembled WGS sequence"/>
</dbReference>
<evidence type="ECO:0000313" key="2">
    <source>
        <dbReference type="Proteomes" id="UP001148629"/>
    </source>
</evidence>
<proteinExistence type="predicted"/>
<evidence type="ECO:0000313" key="1">
    <source>
        <dbReference type="EMBL" id="KAJ3530933.1"/>
    </source>
</evidence>
<sequence>MLQSFPSTSASAQAAVTVILALLPSIPNHSWLLGDLIAVGKIMAKHPQDVHGQLMPFFLMREYPEMAKFGMCYIDLWPISWPMLATFHPDVAAQYTQENSMPKHEIIRSQFRPLTGLKDLVLAEGQFWKKWRSTFNPGFSTQNILALVPDFIEEAYAWRQYLEHVAETGDTVHLEDSVMRVTCDVIGRSVLGLSLGIQTGKDDRIFPALKKAISLLIGDWAPSQWGRLLNPFRIPRLWYYNRVLRNELRPLIERQLVNHARIEGPKTINGLAIRTYIKDIGGARNTKTGIDSDFLDVVVENLKIFLFAGHDTTSSTLCFAYYHLDSHSDVLEKVRAEHDSVLGPNPSDAGRRISENPALLNQLPYTTAVIKESLRLDPPIGSVREGSPNFFLRHPKTGQALPTEGFMLFAASKTIHHNTEYWSNPDDFIPERWLNANMYKNAYRPFELGPRACIGQGLALTR</sequence>
<reference evidence="1" key="1">
    <citation type="submission" date="2022-08" db="EMBL/GenBank/DDBJ databases">
        <title>Genome Sequence of Fusarium decemcellulare.</title>
        <authorList>
            <person name="Buettner E."/>
        </authorList>
    </citation>
    <scope>NUCLEOTIDE SEQUENCE</scope>
    <source>
        <strain evidence="1">Babe19</strain>
    </source>
</reference>
<organism evidence="1 2">
    <name type="scientific">Fusarium decemcellulare</name>
    <dbReference type="NCBI Taxonomy" id="57161"/>
    <lineage>
        <taxon>Eukaryota</taxon>
        <taxon>Fungi</taxon>
        <taxon>Dikarya</taxon>
        <taxon>Ascomycota</taxon>
        <taxon>Pezizomycotina</taxon>
        <taxon>Sordariomycetes</taxon>
        <taxon>Hypocreomycetidae</taxon>
        <taxon>Hypocreales</taxon>
        <taxon>Nectriaceae</taxon>
        <taxon>Fusarium</taxon>
        <taxon>Fusarium decemcellulare species complex</taxon>
    </lineage>
</organism>
<dbReference type="EMBL" id="JANRMS010001115">
    <property type="protein sequence ID" value="KAJ3530933.1"/>
    <property type="molecule type" value="Genomic_DNA"/>
</dbReference>
<protein>
    <submittedName>
        <fullName evidence="1">Uncharacterized protein</fullName>
    </submittedName>
</protein>
<comment type="caution">
    <text evidence="1">The sequence shown here is derived from an EMBL/GenBank/DDBJ whole genome shotgun (WGS) entry which is preliminary data.</text>
</comment>
<keyword evidence="2" id="KW-1185">Reference proteome</keyword>